<dbReference type="AlphaFoldDB" id="A0A9D2EEG1"/>
<reference evidence="1" key="2">
    <citation type="submission" date="2021-04" db="EMBL/GenBank/DDBJ databases">
        <authorList>
            <person name="Gilroy R."/>
        </authorList>
    </citation>
    <scope>NUCLEOTIDE SEQUENCE</scope>
    <source>
        <strain evidence="1">ChiGjej4B4-7305</strain>
    </source>
</reference>
<dbReference type="InterPro" id="IPR015018">
    <property type="entry name" value="DUF1905"/>
</dbReference>
<name>A0A9D2EEG1_9MICO</name>
<dbReference type="Pfam" id="PF08922">
    <property type="entry name" value="DUF1905"/>
    <property type="match status" value="1"/>
</dbReference>
<reference evidence="1" key="1">
    <citation type="journal article" date="2021" name="PeerJ">
        <title>Extensive microbial diversity within the chicken gut microbiome revealed by metagenomics and culture.</title>
        <authorList>
            <person name="Gilroy R."/>
            <person name="Ravi A."/>
            <person name="Getino M."/>
            <person name="Pursley I."/>
            <person name="Horton D.L."/>
            <person name="Alikhan N.F."/>
            <person name="Baker D."/>
            <person name="Gharbi K."/>
            <person name="Hall N."/>
            <person name="Watson M."/>
            <person name="Adriaenssens E.M."/>
            <person name="Foster-Nyarko E."/>
            <person name="Jarju S."/>
            <person name="Secka A."/>
            <person name="Antonio M."/>
            <person name="Oren A."/>
            <person name="Chaudhuri R.R."/>
            <person name="La Ragione R."/>
            <person name="Hildebrand F."/>
            <person name="Pallen M.J."/>
        </authorList>
    </citation>
    <scope>NUCLEOTIDE SEQUENCE</scope>
    <source>
        <strain evidence="1">ChiGjej4B4-7305</strain>
    </source>
</reference>
<accession>A0A9D2EEG1</accession>
<proteinExistence type="predicted"/>
<dbReference type="SUPFAM" id="SSF141694">
    <property type="entry name" value="AF2212/PG0164-like"/>
    <property type="match status" value="1"/>
</dbReference>
<dbReference type="Proteomes" id="UP000824037">
    <property type="component" value="Unassembled WGS sequence"/>
</dbReference>
<evidence type="ECO:0000313" key="2">
    <source>
        <dbReference type="Proteomes" id="UP000824037"/>
    </source>
</evidence>
<sequence>MDWEFDGEIIEWRGPAPFLFVDLDPELSADVKAAAKGLEYWGQVAVEAEIGDTRFTTALFPKDGRYLLPVKVAVRRAEQVDEGDVVPVRMTLRLPR</sequence>
<comment type="caution">
    <text evidence="1">The sequence shown here is derived from an EMBL/GenBank/DDBJ whole genome shotgun (WGS) entry which is preliminary data.</text>
</comment>
<evidence type="ECO:0000313" key="1">
    <source>
        <dbReference type="EMBL" id="HIZ35792.1"/>
    </source>
</evidence>
<dbReference type="Gene3D" id="2.40.30.100">
    <property type="entry name" value="AF2212/PG0164-like"/>
    <property type="match status" value="1"/>
</dbReference>
<organism evidence="1 2">
    <name type="scientific">Candidatus Ruania gallistercoris</name>
    <dbReference type="NCBI Taxonomy" id="2838746"/>
    <lineage>
        <taxon>Bacteria</taxon>
        <taxon>Bacillati</taxon>
        <taxon>Actinomycetota</taxon>
        <taxon>Actinomycetes</taxon>
        <taxon>Micrococcales</taxon>
        <taxon>Ruaniaceae</taxon>
        <taxon>Ruania</taxon>
    </lineage>
</organism>
<protein>
    <submittedName>
        <fullName evidence="1">DUF1905 domain-containing protein</fullName>
    </submittedName>
</protein>
<dbReference type="EMBL" id="DXBY01000143">
    <property type="protein sequence ID" value="HIZ35792.1"/>
    <property type="molecule type" value="Genomic_DNA"/>
</dbReference>
<gene>
    <name evidence="1" type="ORF">H9815_08435</name>
</gene>
<dbReference type="InterPro" id="IPR037079">
    <property type="entry name" value="AF2212/PG0164-like_sf"/>
</dbReference>